<dbReference type="CDD" id="cd13733">
    <property type="entry name" value="SPRY_PRY_C-I_1"/>
    <property type="match status" value="1"/>
</dbReference>
<dbReference type="SMART" id="SM00589">
    <property type="entry name" value="PRY"/>
    <property type="match status" value="1"/>
</dbReference>
<feature type="domain" description="B30.2/SPRY" evidence="2">
    <location>
        <begin position="136"/>
        <end position="333"/>
    </location>
</feature>
<dbReference type="PANTHER" id="PTHR24103">
    <property type="entry name" value="E3 UBIQUITIN-PROTEIN LIGASE TRIM"/>
    <property type="match status" value="1"/>
</dbReference>
<gene>
    <name evidence="3" type="ORF">G5714_019302</name>
</gene>
<dbReference type="Proteomes" id="UP000579812">
    <property type="component" value="Unassembled WGS sequence"/>
</dbReference>
<dbReference type="InterPro" id="IPR001870">
    <property type="entry name" value="B30.2/SPRY"/>
</dbReference>
<dbReference type="FunFam" id="2.60.120.920:FF:000004">
    <property type="entry name" value="Butyrophilin subfamily 1 member A1"/>
    <property type="match status" value="1"/>
</dbReference>
<organism evidence="3 4">
    <name type="scientific">Onychostoma macrolepis</name>
    <dbReference type="NCBI Taxonomy" id="369639"/>
    <lineage>
        <taxon>Eukaryota</taxon>
        <taxon>Metazoa</taxon>
        <taxon>Chordata</taxon>
        <taxon>Craniata</taxon>
        <taxon>Vertebrata</taxon>
        <taxon>Euteleostomi</taxon>
        <taxon>Actinopterygii</taxon>
        <taxon>Neopterygii</taxon>
        <taxon>Teleostei</taxon>
        <taxon>Ostariophysi</taxon>
        <taxon>Cypriniformes</taxon>
        <taxon>Cyprinidae</taxon>
        <taxon>Acrossocheilinae</taxon>
        <taxon>Onychostoma</taxon>
    </lineage>
</organism>
<evidence type="ECO:0000256" key="1">
    <source>
        <dbReference type="SAM" id="Coils"/>
    </source>
</evidence>
<name>A0A7J6BW16_9TELE</name>
<dbReference type="InterPro" id="IPR003877">
    <property type="entry name" value="SPRY_dom"/>
</dbReference>
<evidence type="ECO:0000259" key="2">
    <source>
        <dbReference type="PROSITE" id="PS50188"/>
    </source>
</evidence>
<feature type="coiled-coil region" evidence="1">
    <location>
        <begin position="45"/>
        <end position="87"/>
    </location>
</feature>
<keyword evidence="1" id="KW-0175">Coiled coil</keyword>
<protein>
    <recommendedName>
        <fullName evidence="2">B30.2/SPRY domain-containing protein</fullName>
    </recommendedName>
</protein>
<comment type="caution">
    <text evidence="3">The sequence shown here is derived from an EMBL/GenBank/DDBJ whole genome shotgun (WGS) entry which is preliminary data.</text>
</comment>
<dbReference type="Pfam" id="PF13765">
    <property type="entry name" value="PRY"/>
    <property type="match status" value="1"/>
</dbReference>
<dbReference type="InterPro" id="IPR058030">
    <property type="entry name" value="TRIM8/14/16/25/29/45/65_CC"/>
</dbReference>
<keyword evidence="4" id="KW-1185">Reference proteome</keyword>
<evidence type="ECO:0000313" key="3">
    <source>
        <dbReference type="EMBL" id="KAF4099176.1"/>
    </source>
</evidence>
<dbReference type="InterPro" id="IPR013320">
    <property type="entry name" value="ConA-like_dom_sf"/>
</dbReference>
<dbReference type="SMART" id="SM00449">
    <property type="entry name" value="SPRY"/>
    <property type="match status" value="1"/>
</dbReference>
<dbReference type="AlphaFoldDB" id="A0A7J6BW16"/>
<proteinExistence type="predicted"/>
<accession>A0A7J6BW16</accession>
<dbReference type="Pfam" id="PF00622">
    <property type="entry name" value="SPRY"/>
    <property type="match status" value="1"/>
</dbReference>
<dbReference type="InterPro" id="IPR003879">
    <property type="entry name" value="Butyrophylin_SPRY"/>
</dbReference>
<dbReference type="SUPFAM" id="SSF49899">
    <property type="entry name" value="Concanavalin A-like lectins/glucanases"/>
    <property type="match status" value="1"/>
</dbReference>
<dbReference type="InterPro" id="IPR043136">
    <property type="entry name" value="B30.2/SPRY_sf"/>
</dbReference>
<reference evidence="3 4" key="1">
    <citation type="submission" date="2020-04" db="EMBL/GenBank/DDBJ databases">
        <title>Chromosome-level genome assembly of a cyprinid fish Onychostoma macrolepis by integration of Nanopore Sequencing, Bionano and Hi-C technology.</title>
        <authorList>
            <person name="Wang D."/>
        </authorList>
    </citation>
    <scope>NUCLEOTIDE SEQUENCE [LARGE SCALE GENOMIC DNA]</scope>
    <source>
        <strain evidence="3">SWU-2019</strain>
        <tissue evidence="3">Muscle</tissue>
    </source>
</reference>
<dbReference type="PROSITE" id="PS50188">
    <property type="entry name" value="B302_SPRY"/>
    <property type="match status" value="1"/>
</dbReference>
<dbReference type="Gene3D" id="2.60.120.920">
    <property type="match status" value="1"/>
</dbReference>
<dbReference type="InterPro" id="IPR050143">
    <property type="entry name" value="TRIM/RBCC"/>
</dbReference>
<evidence type="ECO:0000313" key="4">
    <source>
        <dbReference type="Proteomes" id="UP000579812"/>
    </source>
</evidence>
<dbReference type="PRINTS" id="PR01407">
    <property type="entry name" value="BUTYPHLNCDUF"/>
</dbReference>
<dbReference type="Pfam" id="PF25600">
    <property type="entry name" value="TRIM_CC"/>
    <property type="match status" value="1"/>
</dbReference>
<dbReference type="EMBL" id="JAAMOB010000020">
    <property type="protein sequence ID" value="KAF4099176.1"/>
    <property type="molecule type" value="Genomic_DNA"/>
</dbReference>
<dbReference type="InterPro" id="IPR006574">
    <property type="entry name" value="PRY"/>
</dbReference>
<sequence>MIRDKTKKIQEIKNSAEVRKRNSEEEKVARAEVFTDLIRSIERCQTEMQYKMERQQKAAEKQEDELIEKLEQEIAELKIRNNVLERLSHTEDHLHLLQIYSSLCSPRNTRYWPEIRLKTQESVETLRTALTQLQDTLHQKLKKTVLRKMQQNAVNVILDPDTAYPYLILSDDGKQVAHGDIIQKLPNSPKSFERYPCVLGKVGFSSRRFYFEVEVKGNTDWTLGVARESIDRKERMKLCPGTGCWAVNLSDGNEYKALYGRPVSLDLKVTPQQVGVFVDYEDGLVSFHDVESGSHIYSFTAQHFTDKLYPFFCPNLNNEGKNSSPLIIKRVYR</sequence>